<dbReference type="RefSeq" id="WP_133621389.1">
    <property type="nucleotide sequence ID" value="NZ_SNZE01000027.1"/>
</dbReference>
<dbReference type="GO" id="GO:0046872">
    <property type="term" value="F:metal ion binding"/>
    <property type="evidence" value="ECO:0007669"/>
    <property type="project" value="UniProtKB-KW"/>
</dbReference>
<dbReference type="PROSITE" id="PS51379">
    <property type="entry name" value="4FE4S_FER_2"/>
    <property type="match status" value="1"/>
</dbReference>
<evidence type="ECO:0000256" key="3">
    <source>
        <dbReference type="ARBA" id="ARBA00023014"/>
    </source>
</evidence>
<organism evidence="5 6">
    <name type="scientific">Hydromonas duriensis</name>
    <dbReference type="NCBI Taxonomy" id="1527608"/>
    <lineage>
        <taxon>Bacteria</taxon>
        <taxon>Pseudomonadati</taxon>
        <taxon>Pseudomonadota</taxon>
        <taxon>Betaproteobacteria</taxon>
        <taxon>Burkholderiales</taxon>
        <taxon>Burkholderiaceae</taxon>
        <taxon>Hydromonas</taxon>
    </lineage>
</organism>
<evidence type="ECO:0000313" key="5">
    <source>
        <dbReference type="EMBL" id="TDR29066.1"/>
    </source>
</evidence>
<dbReference type="InterPro" id="IPR017896">
    <property type="entry name" value="4Fe4S_Fe-S-bd"/>
</dbReference>
<dbReference type="Proteomes" id="UP000294480">
    <property type="component" value="Unassembled WGS sequence"/>
</dbReference>
<keyword evidence="6" id="KW-1185">Reference proteome</keyword>
<name>A0A4R6Y1N8_9BURK</name>
<protein>
    <submittedName>
        <fullName evidence="5">4Fe-4S dicluster protein</fullName>
    </submittedName>
</protein>
<dbReference type="Pfam" id="PF13534">
    <property type="entry name" value="Fer4_17"/>
    <property type="match status" value="1"/>
</dbReference>
<dbReference type="SUPFAM" id="SSF46548">
    <property type="entry name" value="alpha-helical ferredoxin"/>
    <property type="match status" value="1"/>
</dbReference>
<evidence type="ECO:0000313" key="6">
    <source>
        <dbReference type="Proteomes" id="UP000294480"/>
    </source>
</evidence>
<comment type="caution">
    <text evidence="5">The sequence shown here is derived from an EMBL/GenBank/DDBJ whole genome shotgun (WGS) entry which is preliminary data.</text>
</comment>
<evidence type="ECO:0000256" key="1">
    <source>
        <dbReference type="ARBA" id="ARBA00022723"/>
    </source>
</evidence>
<dbReference type="AlphaFoldDB" id="A0A4R6Y1N8"/>
<evidence type="ECO:0000256" key="2">
    <source>
        <dbReference type="ARBA" id="ARBA00023004"/>
    </source>
</evidence>
<keyword evidence="1" id="KW-0479">Metal-binding</keyword>
<dbReference type="EMBL" id="SNZE01000027">
    <property type="protein sequence ID" value="TDR29066.1"/>
    <property type="molecule type" value="Genomic_DNA"/>
</dbReference>
<gene>
    <name evidence="5" type="ORF">DFR44_12725</name>
</gene>
<sequence>MYLNLIDSLKKNDEALETQALIQDCVHCGMCLGSCPVIIPKNKSESK</sequence>
<dbReference type="OrthoDB" id="9800445at2"/>
<dbReference type="InterPro" id="IPR017900">
    <property type="entry name" value="4Fe4S_Fe_S_CS"/>
</dbReference>
<feature type="domain" description="4Fe-4S ferredoxin-type" evidence="4">
    <location>
        <begin position="17"/>
        <end position="45"/>
    </location>
</feature>
<keyword evidence="3" id="KW-0411">Iron-sulfur</keyword>
<proteinExistence type="predicted"/>
<accession>A0A4R6Y1N8</accession>
<evidence type="ECO:0000259" key="4">
    <source>
        <dbReference type="PROSITE" id="PS51379"/>
    </source>
</evidence>
<reference evidence="5 6" key="1">
    <citation type="submission" date="2019-03" db="EMBL/GenBank/DDBJ databases">
        <title>Genomic Encyclopedia of Type Strains, Phase IV (KMG-IV): sequencing the most valuable type-strain genomes for metagenomic binning, comparative biology and taxonomic classification.</title>
        <authorList>
            <person name="Goeker M."/>
        </authorList>
    </citation>
    <scope>NUCLEOTIDE SEQUENCE [LARGE SCALE GENOMIC DNA]</scope>
    <source>
        <strain evidence="5 6">DSM 102852</strain>
    </source>
</reference>
<dbReference type="GO" id="GO:0051536">
    <property type="term" value="F:iron-sulfur cluster binding"/>
    <property type="evidence" value="ECO:0007669"/>
    <property type="project" value="UniProtKB-KW"/>
</dbReference>
<keyword evidence="2" id="KW-0408">Iron</keyword>
<dbReference type="PROSITE" id="PS00198">
    <property type="entry name" value="4FE4S_FER_1"/>
    <property type="match status" value="1"/>
</dbReference>